<dbReference type="PIRSF" id="PIRSF004553">
    <property type="entry name" value="CHP00095"/>
    <property type="match status" value="1"/>
</dbReference>
<accession>A0AAJ1BAM0</accession>
<dbReference type="InterPro" id="IPR004398">
    <property type="entry name" value="RNA_MeTrfase_RsmD"/>
</dbReference>
<comment type="caution">
    <text evidence="3">The sequence shown here is derived from an EMBL/GenBank/DDBJ whole genome shotgun (WGS) entry which is preliminary data.</text>
</comment>
<evidence type="ECO:0000256" key="2">
    <source>
        <dbReference type="ARBA" id="ARBA00022679"/>
    </source>
</evidence>
<proteinExistence type="predicted"/>
<dbReference type="GO" id="GO:0008168">
    <property type="term" value="F:methyltransferase activity"/>
    <property type="evidence" value="ECO:0007669"/>
    <property type="project" value="UniProtKB-KW"/>
</dbReference>
<dbReference type="GO" id="GO:0031167">
    <property type="term" value="P:rRNA methylation"/>
    <property type="evidence" value="ECO:0007669"/>
    <property type="project" value="InterPro"/>
</dbReference>
<dbReference type="InterPro" id="IPR029063">
    <property type="entry name" value="SAM-dependent_MTases_sf"/>
</dbReference>
<dbReference type="InterPro" id="IPR002052">
    <property type="entry name" value="DNA_methylase_N6_adenine_CS"/>
</dbReference>
<name>A0AAJ1BAM0_9ACTO</name>
<protein>
    <submittedName>
        <fullName evidence="3">RsmD family RNA methyltransferase</fullName>
    </submittedName>
</protein>
<dbReference type="Gene3D" id="3.40.50.150">
    <property type="entry name" value="Vaccinia Virus protein VP39"/>
    <property type="match status" value="1"/>
</dbReference>
<dbReference type="GO" id="GO:0003676">
    <property type="term" value="F:nucleic acid binding"/>
    <property type="evidence" value="ECO:0007669"/>
    <property type="project" value="InterPro"/>
</dbReference>
<dbReference type="CDD" id="cd02440">
    <property type="entry name" value="AdoMet_MTases"/>
    <property type="match status" value="1"/>
</dbReference>
<reference evidence="3" key="1">
    <citation type="submission" date="2022-01" db="EMBL/GenBank/DDBJ databases">
        <title>Collection of gut derived symbiotic bacterial strains cultured from healthy donors.</title>
        <authorList>
            <person name="Lin H."/>
            <person name="Kohout C."/>
            <person name="Waligurski E."/>
            <person name="Pamer E.G."/>
        </authorList>
    </citation>
    <scope>NUCLEOTIDE SEQUENCE</scope>
    <source>
        <strain evidence="3">DFI.7.46</strain>
    </source>
</reference>
<gene>
    <name evidence="3" type="ORF">L0M99_01840</name>
</gene>
<dbReference type="RefSeq" id="WP_238127523.1">
    <property type="nucleotide sequence ID" value="NZ_CBCTPO010000001.1"/>
</dbReference>
<dbReference type="AlphaFoldDB" id="A0AAJ1BAM0"/>
<keyword evidence="2" id="KW-0808">Transferase</keyword>
<dbReference type="Proteomes" id="UP001200537">
    <property type="component" value="Unassembled WGS sequence"/>
</dbReference>
<dbReference type="PROSITE" id="PS00092">
    <property type="entry name" value="N6_MTASE"/>
    <property type="match status" value="1"/>
</dbReference>
<dbReference type="Pfam" id="PF03602">
    <property type="entry name" value="Cons_hypoth95"/>
    <property type="match status" value="1"/>
</dbReference>
<organism evidence="3 4">
    <name type="scientific">Varibaculum cambriense</name>
    <dbReference type="NCBI Taxonomy" id="184870"/>
    <lineage>
        <taxon>Bacteria</taxon>
        <taxon>Bacillati</taxon>
        <taxon>Actinomycetota</taxon>
        <taxon>Actinomycetes</taxon>
        <taxon>Actinomycetales</taxon>
        <taxon>Actinomycetaceae</taxon>
        <taxon>Varibaculum</taxon>
    </lineage>
</organism>
<sequence length="200" mass="21976">MMRIIAGTARGTQLAVPSSGTRPTQDRVREAIFSALQSRGATEDACVLDLFAGSGAYGFESLSRGALSLDLVDHAHSAAKTIRKNRAASPVFSAAKLYVQPALSFLSSRLLGANPNPQWELVFIDPPYAMKNSEILQVLDQLHPLCDPDAWIVVERSARDEAPDWETEQWEEESRKLYGESAVYLLRPALEYPENEGAQA</sequence>
<dbReference type="SUPFAM" id="SSF53335">
    <property type="entry name" value="S-adenosyl-L-methionine-dependent methyltransferases"/>
    <property type="match status" value="1"/>
</dbReference>
<dbReference type="PANTHER" id="PTHR43542:SF1">
    <property type="entry name" value="METHYLTRANSFERASE"/>
    <property type="match status" value="1"/>
</dbReference>
<keyword evidence="1 3" id="KW-0489">Methyltransferase</keyword>
<dbReference type="PANTHER" id="PTHR43542">
    <property type="entry name" value="METHYLTRANSFERASE"/>
    <property type="match status" value="1"/>
</dbReference>
<evidence type="ECO:0000313" key="4">
    <source>
        <dbReference type="Proteomes" id="UP001200537"/>
    </source>
</evidence>
<evidence type="ECO:0000313" key="3">
    <source>
        <dbReference type="EMBL" id="MCG4617239.1"/>
    </source>
</evidence>
<dbReference type="EMBL" id="JAKNHJ010000003">
    <property type="protein sequence ID" value="MCG4617239.1"/>
    <property type="molecule type" value="Genomic_DNA"/>
</dbReference>
<evidence type="ECO:0000256" key="1">
    <source>
        <dbReference type="ARBA" id="ARBA00022603"/>
    </source>
</evidence>